<accession>A0A0E4FYM9</accession>
<name>A0A0E4FYM9_9BRAD</name>
<evidence type="ECO:0000313" key="2">
    <source>
        <dbReference type="Proteomes" id="UP000063308"/>
    </source>
</evidence>
<dbReference type="AlphaFoldDB" id="A0A0E4FYM9"/>
<sequence>MARAGTSNDLRTSCHDDHHTYIRASLVATAK</sequence>
<dbReference type="Proteomes" id="UP000063308">
    <property type="component" value="Chromosome"/>
</dbReference>
<proteinExistence type="predicted"/>
<organism evidence="1 2">
    <name type="scientific">Bradyrhizobium diazoefficiens</name>
    <dbReference type="NCBI Taxonomy" id="1355477"/>
    <lineage>
        <taxon>Bacteria</taxon>
        <taxon>Pseudomonadati</taxon>
        <taxon>Pseudomonadota</taxon>
        <taxon>Alphaproteobacteria</taxon>
        <taxon>Hyphomicrobiales</taxon>
        <taxon>Nitrobacteraceae</taxon>
        <taxon>Bradyrhizobium</taxon>
    </lineage>
</organism>
<reference evidence="1 2" key="1">
    <citation type="submission" date="2014-11" db="EMBL/GenBank/DDBJ databases">
        <title>Symbiosis island explosion on the genome of extra-slow-growing strains of soybean bradyrhizobia with massive insertion sequences.</title>
        <authorList>
            <person name="Iida T."/>
            <person name="Minamisawa K."/>
        </authorList>
    </citation>
    <scope>NUCLEOTIDE SEQUENCE [LARGE SCALE GENOMIC DNA]</scope>
    <source>
        <strain evidence="1 2">NK6</strain>
    </source>
</reference>
<evidence type="ECO:0000313" key="1">
    <source>
        <dbReference type="EMBL" id="BAR62856.1"/>
    </source>
</evidence>
<protein>
    <submittedName>
        <fullName evidence="1">Uncharacterized protein</fullName>
    </submittedName>
</protein>
<dbReference type="EMBL" id="AP014685">
    <property type="protein sequence ID" value="BAR62856.1"/>
    <property type="molecule type" value="Genomic_DNA"/>
</dbReference>
<gene>
    <name evidence="1" type="ORF">NK6_9720</name>
</gene>